<keyword evidence="5" id="KW-0408">Iron</keyword>
<dbReference type="OMA" id="IYRHQWQ"/>
<keyword evidence="4" id="KW-0560">Oxidoreductase</keyword>
<dbReference type="VEuPathDB" id="FungiDB:CC1G_10291"/>
<evidence type="ECO:0000256" key="3">
    <source>
        <dbReference type="ARBA" id="ARBA00022964"/>
    </source>
</evidence>
<comment type="caution">
    <text evidence="8">The sequence shown here is derived from an EMBL/GenBank/DDBJ whole genome shotgun (WGS) entry which is preliminary data.</text>
</comment>
<keyword evidence="2" id="KW-0479">Metal-binding</keyword>
<reference evidence="8 9" key="1">
    <citation type="journal article" date="2010" name="Proc. Natl. Acad. Sci. U.S.A.">
        <title>Insights into evolution of multicellular fungi from the assembled chromosomes of the mushroom Coprinopsis cinerea (Coprinus cinereus).</title>
        <authorList>
            <person name="Stajich J.E."/>
            <person name="Wilke S.K."/>
            <person name="Ahren D."/>
            <person name="Au C.H."/>
            <person name="Birren B.W."/>
            <person name="Borodovsky M."/>
            <person name="Burns C."/>
            <person name="Canback B."/>
            <person name="Casselton L.A."/>
            <person name="Cheng C.K."/>
            <person name="Deng J."/>
            <person name="Dietrich F.S."/>
            <person name="Fargo D.C."/>
            <person name="Farman M.L."/>
            <person name="Gathman A.C."/>
            <person name="Goldberg J."/>
            <person name="Guigo R."/>
            <person name="Hoegger P.J."/>
            <person name="Hooker J.B."/>
            <person name="Huggins A."/>
            <person name="James T.Y."/>
            <person name="Kamada T."/>
            <person name="Kilaru S."/>
            <person name="Kodira C."/>
            <person name="Kues U."/>
            <person name="Kupfer D."/>
            <person name="Kwan H.S."/>
            <person name="Lomsadze A."/>
            <person name="Li W."/>
            <person name="Lilly W.W."/>
            <person name="Ma L.J."/>
            <person name="Mackey A.J."/>
            <person name="Manning G."/>
            <person name="Martin F."/>
            <person name="Muraguchi H."/>
            <person name="Natvig D.O."/>
            <person name="Palmerini H."/>
            <person name="Ramesh M.A."/>
            <person name="Rehmeyer C.J."/>
            <person name="Roe B.A."/>
            <person name="Shenoy N."/>
            <person name="Stanke M."/>
            <person name="Ter-Hovhannisyan V."/>
            <person name="Tunlid A."/>
            <person name="Velagapudi R."/>
            <person name="Vision T.J."/>
            <person name="Zeng Q."/>
            <person name="Zolan M.E."/>
            <person name="Pukkila P.J."/>
        </authorList>
    </citation>
    <scope>NUCLEOTIDE SEQUENCE [LARGE SCALE GENOMIC DNA]</scope>
    <source>
        <strain evidence="9">Okayama-7 / 130 / ATCC MYA-4618 / FGSC 9003</strain>
    </source>
</reference>
<dbReference type="FunFam" id="3.60.130.10:FF:000003">
    <property type="entry name" value="Alpha-ketoglutarate-dependent taurine dioxygenase"/>
    <property type="match status" value="1"/>
</dbReference>
<comment type="similarity">
    <text evidence="1">Belongs to the TfdA dioxygenase family.</text>
</comment>
<dbReference type="GO" id="GO:0016706">
    <property type="term" value="F:2-oxoglutarate-dependent dioxygenase activity"/>
    <property type="evidence" value="ECO:0007669"/>
    <property type="project" value="TreeGrafter"/>
</dbReference>
<name>A8N172_COPC7</name>
<dbReference type="eggNOG" id="ENOG502QT05">
    <property type="taxonomic scope" value="Eukaryota"/>
</dbReference>
<gene>
    <name evidence="8" type="ORF">CC1G_10291</name>
</gene>
<evidence type="ECO:0000256" key="1">
    <source>
        <dbReference type="ARBA" id="ARBA00005896"/>
    </source>
</evidence>
<evidence type="ECO:0000256" key="4">
    <source>
        <dbReference type="ARBA" id="ARBA00023002"/>
    </source>
</evidence>
<dbReference type="PANTHER" id="PTHR30468">
    <property type="entry name" value="ALPHA-KETOGLUTARATE-DEPENDENT SULFONATE DIOXYGENASE"/>
    <property type="match status" value="1"/>
</dbReference>
<dbReference type="InParanoid" id="A8N172"/>
<evidence type="ECO:0000313" key="8">
    <source>
        <dbReference type="EMBL" id="EAU93223.2"/>
    </source>
</evidence>
<dbReference type="GO" id="GO:0046872">
    <property type="term" value="F:metal ion binding"/>
    <property type="evidence" value="ECO:0007669"/>
    <property type="project" value="UniProtKB-KW"/>
</dbReference>
<dbReference type="HOGENOM" id="CLU_036005_0_0_1"/>
<dbReference type="RefSeq" id="XP_001828620.2">
    <property type="nucleotide sequence ID" value="XM_001828568.2"/>
</dbReference>
<evidence type="ECO:0000259" key="7">
    <source>
        <dbReference type="Pfam" id="PF02668"/>
    </source>
</evidence>
<feature type="region of interest" description="Disordered" evidence="6">
    <location>
        <begin position="38"/>
        <end position="59"/>
    </location>
</feature>
<dbReference type="InterPro" id="IPR042098">
    <property type="entry name" value="TauD-like_sf"/>
</dbReference>
<evidence type="ECO:0000256" key="6">
    <source>
        <dbReference type="SAM" id="MobiDB-lite"/>
    </source>
</evidence>
<dbReference type="GO" id="GO:0005737">
    <property type="term" value="C:cytoplasm"/>
    <property type="evidence" value="ECO:0007669"/>
    <property type="project" value="TreeGrafter"/>
</dbReference>
<feature type="domain" description="TauD/TfdA-like" evidence="7">
    <location>
        <begin position="132"/>
        <end position="405"/>
    </location>
</feature>
<sequence>MANSTLGMTHMCETISTFFYCLQTVTCLELLSRSSLPPLPSPTSAMSTTTTVTESSAPTAEFETLRIRAQGQPQPQQESQSSNEEPYKYAHLLPHFSKDKYPPLEPYEHVDPGLRALSHPNPRSFLDNATSVFEITPYLGTEVSGVNLADLDSDGRDQLALEVARRGLMVFRDQQDFIDRGPEFYLQWGRHFGRLHVHPTSGHPEGYPEFHLVYRDHKTTFNFEIDESISSTIWHSDVSYELQPPGLTTFFLLSAPPSGGDTLFTSQVSALRKLSPQFVAFLKTLKAVHSGFEQADFSRSGKRGATVRREPVEHIHPVVRKHPVTGEEALYVNRQFTRRIVGLKKEESEATLKLLYDHIDKSADNQARVRWTPNTIVLWDNRITAHSATVDFKERGQRRHGLRITPQAERPIPALDGWDLSA</sequence>
<dbReference type="AlphaFoldDB" id="A8N172"/>
<evidence type="ECO:0000313" key="9">
    <source>
        <dbReference type="Proteomes" id="UP000001861"/>
    </source>
</evidence>
<dbReference type="Pfam" id="PF02668">
    <property type="entry name" value="TauD"/>
    <property type="match status" value="1"/>
</dbReference>
<dbReference type="KEGG" id="cci:CC1G_10291"/>
<keyword evidence="9" id="KW-1185">Reference proteome</keyword>
<dbReference type="Proteomes" id="UP000001861">
    <property type="component" value="Unassembled WGS sequence"/>
</dbReference>
<dbReference type="SUPFAM" id="SSF51197">
    <property type="entry name" value="Clavaminate synthase-like"/>
    <property type="match status" value="1"/>
</dbReference>
<dbReference type="PANTHER" id="PTHR30468:SF1">
    <property type="entry name" value="ALPHA-KETOGLUTARATE-DEPENDENT SULFONATE DIOXYGENASE"/>
    <property type="match status" value="1"/>
</dbReference>
<dbReference type="Gene3D" id="3.60.130.10">
    <property type="entry name" value="Clavaminate synthase-like"/>
    <property type="match status" value="1"/>
</dbReference>
<keyword evidence="3 8" id="KW-0223">Dioxygenase</keyword>
<organism evidence="8 9">
    <name type="scientific">Coprinopsis cinerea (strain Okayama-7 / 130 / ATCC MYA-4618 / FGSC 9003)</name>
    <name type="common">Inky cap fungus</name>
    <name type="synonym">Hormographiella aspergillata</name>
    <dbReference type="NCBI Taxonomy" id="240176"/>
    <lineage>
        <taxon>Eukaryota</taxon>
        <taxon>Fungi</taxon>
        <taxon>Dikarya</taxon>
        <taxon>Basidiomycota</taxon>
        <taxon>Agaricomycotina</taxon>
        <taxon>Agaricomycetes</taxon>
        <taxon>Agaricomycetidae</taxon>
        <taxon>Agaricales</taxon>
        <taxon>Agaricineae</taxon>
        <taxon>Psathyrellaceae</taxon>
        <taxon>Coprinopsis</taxon>
    </lineage>
</organism>
<evidence type="ECO:0000256" key="2">
    <source>
        <dbReference type="ARBA" id="ARBA00022723"/>
    </source>
</evidence>
<dbReference type="OrthoDB" id="10257314at2759"/>
<evidence type="ECO:0000256" key="5">
    <source>
        <dbReference type="ARBA" id="ARBA00023004"/>
    </source>
</evidence>
<protein>
    <submittedName>
        <fullName evidence="8">Alpha-ketoglutarate-dependent sulfonate dioxygenase</fullName>
    </submittedName>
</protein>
<dbReference type="GeneID" id="6005045"/>
<accession>A8N172</accession>
<dbReference type="InterPro" id="IPR003819">
    <property type="entry name" value="TauD/TfdA-like"/>
</dbReference>
<dbReference type="EMBL" id="AACS02000001">
    <property type="protein sequence ID" value="EAU93223.2"/>
    <property type="molecule type" value="Genomic_DNA"/>
</dbReference>
<dbReference type="InterPro" id="IPR051323">
    <property type="entry name" value="AtsK-like"/>
</dbReference>
<proteinExistence type="inferred from homology"/>